<dbReference type="Gene3D" id="3.40.190.10">
    <property type="entry name" value="Periplasmic binding protein-like II"/>
    <property type="match status" value="2"/>
</dbReference>
<sequence length="342" mass="36529">MHKRQFLKTTLGLATAAALGLSASATLAQDQGAQYIMGTATTGGTYYPVGVALSTLVKVKLEPSTGISLSAISSAGSGENLKLMDEDQAQFGILQGLYGAYAWKGTGPVPKAYKNLRSVSMLWQNVEHFVVDNGMAESGTIEDMTNLYGEPFSIGARNSGTEGSGRYILNQLGIDPEQMDLAYLGYGPSADALQNGTIEGMNIPAGAPASAVTRAYANMGGDITTLDFTEEQLKKVNSEFDLWSAYEIPAETYPNQTEAINTIAQPNILAVRADVPADHVYALTKAMYENLPFLNNIHPATKAMALEKAIAGLPMPLHEGAARYFKEQGLEIPERLQPVPAE</sequence>
<keyword evidence="1" id="KW-0732">Signal</keyword>
<dbReference type="AlphaFoldDB" id="A0A1I3AV38"/>
<reference evidence="2 3" key="1">
    <citation type="submission" date="2016-10" db="EMBL/GenBank/DDBJ databases">
        <authorList>
            <person name="de Groot N.N."/>
        </authorList>
    </citation>
    <scope>NUCLEOTIDE SEQUENCE [LARGE SCALE GENOMIC DNA]</scope>
    <source>
        <strain evidence="2 3">CGMCC 1.6848</strain>
    </source>
</reference>
<gene>
    <name evidence="2" type="ORF">SAMN04487959_105166</name>
</gene>
<evidence type="ECO:0000256" key="1">
    <source>
        <dbReference type="SAM" id="SignalP"/>
    </source>
</evidence>
<feature type="chain" id="PRO_5011790419" description="TRAP transporter solute receptor, TAXI family" evidence="1">
    <location>
        <begin position="29"/>
        <end position="342"/>
    </location>
</feature>
<keyword evidence="3" id="KW-1185">Reference proteome</keyword>
<dbReference type="NCBIfam" id="TIGR02122">
    <property type="entry name" value="TRAP_TAXI"/>
    <property type="match status" value="1"/>
</dbReference>
<organism evidence="2 3">
    <name type="scientific">Modicisalibacter xianhensis</name>
    <dbReference type="NCBI Taxonomy" id="442341"/>
    <lineage>
        <taxon>Bacteria</taxon>
        <taxon>Pseudomonadati</taxon>
        <taxon>Pseudomonadota</taxon>
        <taxon>Gammaproteobacteria</taxon>
        <taxon>Oceanospirillales</taxon>
        <taxon>Halomonadaceae</taxon>
        <taxon>Modicisalibacter</taxon>
    </lineage>
</organism>
<dbReference type="SUPFAM" id="SSF53850">
    <property type="entry name" value="Periplasmic binding protein-like II"/>
    <property type="match status" value="1"/>
</dbReference>
<dbReference type="STRING" id="442341.SAMN04487959_105166"/>
<dbReference type="Pfam" id="PF16868">
    <property type="entry name" value="NMT1_3"/>
    <property type="match status" value="1"/>
</dbReference>
<evidence type="ECO:0008006" key="4">
    <source>
        <dbReference type="Google" id="ProtNLM"/>
    </source>
</evidence>
<proteinExistence type="predicted"/>
<accession>A0A1I3AV38</accession>
<name>A0A1I3AV38_9GAMM</name>
<evidence type="ECO:0000313" key="2">
    <source>
        <dbReference type="EMBL" id="SFH53883.1"/>
    </source>
</evidence>
<dbReference type="CDD" id="cd13520">
    <property type="entry name" value="PBP2_TAXI_TRAP"/>
    <property type="match status" value="1"/>
</dbReference>
<dbReference type="RefSeq" id="WP_092845301.1">
    <property type="nucleotide sequence ID" value="NZ_FOPY01000005.1"/>
</dbReference>
<dbReference type="EMBL" id="FOPY01000005">
    <property type="protein sequence ID" value="SFH53883.1"/>
    <property type="molecule type" value="Genomic_DNA"/>
</dbReference>
<dbReference type="InterPro" id="IPR011852">
    <property type="entry name" value="TRAP_TAXI"/>
</dbReference>
<dbReference type="PANTHER" id="PTHR42941">
    <property type="entry name" value="SLL1037 PROTEIN"/>
    <property type="match status" value="1"/>
</dbReference>
<protein>
    <recommendedName>
        <fullName evidence="4">TRAP transporter solute receptor, TAXI family</fullName>
    </recommendedName>
</protein>
<feature type="signal peptide" evidence="1">
    <location>
        <begin position="1"/>
        <end position="28"/>
    </location>
</feature>
<dbReference type="Proteomes" id="UP000199040">
    <property type="component" value="Unassembled WGS sequence"/>
</dbReference>
<evidence type="ECO:0000313" key="3">
    <source>
        <dbReference type="Proteomes" id="UP000199040"/>
    </source>
</evidence>
<dbReference type="PANTHER" id="PTHR42941:SF1">
    <property type="entry name" value="SLL1037 PROTEIN"/>
    <property type="match status" value="1"/>
</dbReference>